<reference evidence="2" key="1">
    <citation type="journal article" date="2023" name="Mol. Phylogenet. Evol.">
        <title>Genome-scale phylogeny and comparative genomics of the fungal order Sordariales.</title>
        <authorList>
            <person name="Hensen N."/>
            <person name="Bonometti L."/>
            <person name="Westerberg I."/>
            <person name="Brannstrom I.O."/>
            <person name="Guillou S."/>
            <person name="Cros-Aarteil S."/>
            <person name="Calhoun S."/>
            <person name="Haridas S."/>
            <person name="Kuo A."/>
            <person name="Mondo S."/>
            <person name="Pangilinan J."/>
            <person name="Riley R."/>
            <person name="LaButti K."/>
            <person name="Andreopoulos B."/>
            <person name="Lipzen A."/>
            <person name="Chen C."/>
            <person name="Yan M."/>
            <person name="Daum C."/>
            <person name="Ng V."/>
            <person name="Clum A."/>
            <person name="Steindorff A."/>
            <person name="Ohm R.A."/>
            <person name="Martin F."/>
            <person name="Silar P."/>
            <person name="Natvig D.O."/>
            <person name="Lalanne C."/>
            <person name="Gautier V."/>
            <person name="Ament-Velasquez S.L."/>
            <person name="Kruys A."/>
            <person name="Hutchinson M.I."/>
            <person name="Powell A.J."/>
            <person name="Barry K."/>
            <person name="Miller A.N."/>
            <person name="Grigoriev I.V."/>
            <person name="Debuchy R."/>
            <person name="Gladieux P."/>
            <person name="Hiltunen Thoren M."/>
            <person name="Johannesson H."/>
        </authorList>
    </citation>
    <scope>NUCLEOTIDE SEQUENCE</scope>
    <source>
        <strain evidence="2">PSN324</strain>
    </source>
</reference>
<protein>
    <recommendedName>
        <fullName evidence="4">F-box domain-containing protein</fullName>
    </recommendedName>
</protein>
<sequence>MDAPSQFPIDNLPPELLVDIFRCCHRPPPSETKVRDEPHPDMFTTPEGARTRGRNTLKNIALVSKKWRALALPVLFRHVIWCVDSWFSLFSIDVKYLSTPDRAFPILCFIRKNHLATYVESLTILVRHQPRPLADDNPGVPAPFWDIVFGLLDPLRLTLLGSPHSLTSMVSKMLFDHGDLPANPYGKPPFHILSLERKTRSPNSPSAQRFRDNLGRRIQTVSDTSAARDSGGSRPQPTTRLPSHVFTIRPWSHLLLNEGSSIRIYRNYEYFLRRPPSILGHLLGCEEAPNDQPLIPATVKSLSYIAIFPLASHFSTLVDHLPVLDRLYVQLVPQNDIMLDPEEMSHVQPSDLWMERNSCYGHIMRQMLFQEHDEASGSGGEEQWINPDHEPGNWRFLREFESGDSADREAWELAVGIVYESGSNWRVKRDGVFVKGYSSAAT</sequence>
<evidence type="ECO:0000313" key="2">
    <source>
        <dbReference type="EMBL" id="KAK4458537.1"/>
    </source>
</evidence>
<feature type="region of interest" description="Disordered" evidence="1">
    <location>
        <begin position="29"/>
        <end position="50"/>
    </location>
</feature>
<evidence type="ECO:0000256" key="1">
    <source>
        <dbReference type="SAM" id="MobiDB-lite"/>
    </source>
</evidence>
<evidence type="ECO:0008006" key="4">
    <source>
        <dbReference type="Google" id="ProtNLM"/>
    </source>
</evidence>
<dbReference type="Proteomes" id="UP001321749">
    <property type="component" value="Unassembled WGS sequence"/>
</dbReference>
<gene>
    <name evidence="2" type="ORF">QBC42DRAFT_349531</name>
</gene>
<dbReference type="AlphaFoldDB" id="A0AAV9HCM2"/>
<dbReference type="Gene3D" id="1.20.1280.50">
    <property type="match status" value="1"/>
</dbReference>
<comment type="caution">
    <text evidence="2">The sequence shown here is derived from an EMBL/GenBank/DDBJ whole genome shotgun (WGS) entry which is preliminary data.</text>
</comment>
<name>A0AAV9HCM2_9PEZI</name>
<dbReference type="EMBL" id="MU865065">
    <property type="protein sequence ID" value="KAK4458537.1"/>
    <property type="molecule type" value="Genomic_DNA"/>
</dbReference>
<reference evidence="2" key="2">
    <citation type="submission" date="2023-06" db="EMBL/GenBank/DDBJ databases">
        <authorList>
            <consortium name="Lawrence Berkeley National Laboratory"/>
            <person name="Mondo S.J."/>
            <person name="Hensen N."/>
            <person name="Bonometti L."/>
            <person name="Westerberg I."/>
            <person name="Brannstrom I.O."/>
            <person name="Guillou S."/>
            <person name="Cros-Aarteil S."/>
            <person name="Calhoun S."/>
            <person name="Haridas S."/>
            <person name="Kuo A."/>
            <person name="Pangilinan J."/>
            <person name="Riley R."/>
            <person name="Labutti K."/>
            <person name="Andreopoulos B."/>
            <person name="Lipzen A."/>
            <person name="Chen C."/>
            <person name="Yanf M."/>
            <person name="Daum C."/>
            <person name="Ng V."/>
            <person name="Clum A."/>
            <person name="Steindorff A."/>
            <person name="Ohm R."/>
            <person name="Martin F."/>
            <person name="Silar P."/>
            <person name="Natvig D."/>
            <person name="Lalanne C."/>
            <person name="Gautier V."/>
            <person name="Ament-Velasquez S.L."/>
            <person name="Kruys A."/>
            <person name="Hutchinson M.I."/>
            <person name="Powell A.J."/>
            <person name="Barry K."/>
            <person name="Miller A.N."/>
            <person name="Grigoriev I.V."/>
            <person name="Debuchy R."/>
            <person name="Gladieux P."/>
            <person name="Thoren M.H."/>
            <person name="Johannesson H."/>
        </authorList>
    </citation>
    <scope>NUCLEOTIDE SEQUENCE</scope>
    <source>
        <strain evidence="2">PSN324</strain>
    </source>
</reference>
<evidence type="ECO:0000313" key="3">
    <source>
        <dbReference type="Proteomes" id="UP001321749"/>
    </source>
</evidence>
<feature type="region of interest" description="Disordered" evidence="1">
    <location>
        <begin position="196"/>
        <end position="215"/>
    </location>
</feature>
<proteinExistence type="predicted"/>
<accession>A0AAV9HCM2</accession>
<organism evidence="2 3">
    <name type="scientific">Cladorrhinum samala</name>
    <dbReference type="NCBI Taxonomy" id="585594"/>
    <lineage>
        <taxon>Eukaryota</taxon>
        <taxon>Fungi</taxon>
        <taxon>Dikarya</taxon>
        <taxon>Ascomycota</taxon>
        <taxon>Pezizomycotina</taxon>
        <taxon>Sordariomycetes</taxon>
        <taxon>Sordariomycetidae</taxon>
        <taxon>Sordariales</taxon>
        <taxon>Podosporaceae</taxon>
        <taxon>Cladorrhinum</taxon>
    </lineage>
</organism>
<feature type="region of interest" description="Disordered" evidence="1">
    <location>
        <begin position="221"/>
        <end position="240"/>
    </location>
</feature>
<keyword evidence="3" id="KW-1185">Reference proteome</keyword>